<dbReference type="EMBL" id="CP006664">
    <property type="protein sequence ID" value="AIJ06981.1"/>
    <property type="molecule type" value="Genomic_DNA"/>
</dbReference>
<protein>
    <submittedName>
        <fullName evidence="1">Uncharacterized protein</fullName>
    </submittedName>
</protein>
<dbReference type="RefSeq" id="WP_071881869.1">
    <property type="nucleotide sequence ID" value="NZ_CP006664.1"/>
</dbReference>
<dbReference type="Proteomes" id="UP000028681">
    <property type="component" value="Chromosome"/>
</dbReference>
<dbReference type="GeneID" id="33941632"/>
<dbReference type="HOGENOM" id="CLU_833504_0_0_6"/>
<evidence type="ECO:0000313" key="1">
    <source>
        <dbReference type="EMBL" id="AIJ06981.1"/>
    </source>
</evidence>
<name>A0A076LFS5_9GAMM</name>
<evidence type="ECO:0000313" key="2">
    <source>
        <dbReference type="Proteomes" id="UP000028681"/>
    </source>
</evidence>
<organism evidence="1 2">
    <name type="scientific">Edwardsiella anguillarum ET080813</name>
    <dbReference type="NCBI Taxonomy" id="667120"/>
    <lineage>
        <taxon>Bacteria</taxon>
        <taxon>Pseudomonadati</taxon>
        <taxon>Pseudomonadota</taxon>
        <taxon>Gammaproteobacteria</taxon>
        <taxon>Enterobacterales</taxon>
        <taxon>Hafniaceae</taxon>
        <taxon>Edwardsiella</taxon>
    </lineage>
</organism>
<accession>A0A076LFS5</accession>
<reference evidence="1 2" key="1">
    <citation type="journal article" date="2012" name="PLoS ONE">
        <title>Edwardsiella comparative phylogenomics reveal the new intra/inter-species taxonomic relationships, virulence evolution and niche adaptation mechanisms.</title>
        <authorList>
            <person name="Yang M."/>
            <person name="Lv Y."/>
            <person name="Xiao J."/>
            <person name="Wu H."/>
            <person name="Zheng H."/>
            <person name="Liu Q."/>
            <person name="Zhang Y."/>
            <person name="Wang Q."/>
        </authorList>
    </citation>
    <scope>NUCLEOTIDE SEQUENCE [LARGE SCALE GENOMIC DNA]</scope>
    <source>
        <strain evidence="2">080813</strain>
    </source>
</reference>
<dbReference type="KEGG" id="ete:ETEE_0504"/>
<proteinExistence type="predicted"/>
<dbReference type="AlphaFoldDB" id="A0A076LFS5"/>
<gene>
    <name evidence="1" type="ORF">ETEE_0504</name>
</gene>
<sequence length="333" mass="36792">MSDYGLRIFRDDGSFLTLNSETTVSKILGVSRVPGDGLNLAKAPFNTGIVIPDGYDYYCWNSAPIAGYDRLSIGGPWGFHRRYSRLDGARRVLIDTTNTADYRIPALFYAVIAWPTKTQQKATYGLEVLNGSALFRLTGDTSFSTELFRGEVTIDYGWAPSRINPAFNRYNSVVFFYTTDPNVCISCHEEPQQINFYPVDISNAAPRSVRAKVVIFGTGNGGGGLQRDTYGLELYNNGVLAYNSGWRMLTRPILLNMNGMAQNSMTGVSGVRRPMYMPTGVGQCGVRKLYQRSDGFSIGAAMGRVSGEFAHSSPWFVGDSPLMVLDAEDYFSF</sequence>